<feature type="domain" description="PepSY" evidence="2">
    <location>
        <begin position="113"/>
        <end position="169"/>
    </location>
</feature>
<dbReference type="RefSeq" id="WP_085417410.1">
    <property type="nucleotide sequence ID" value="NZ_CAUJPY010000038.1"/>
</dbReference>
<feature type="chain" id="PRO_5030037480" evidence="1">
    <location>
        <begin position="26"/>
        <end position="175"/>
    </location>
</feature>
<proteinExistence type="predicted"/>
<evidence type="ECO:0000313" key="4">
    <source>
        <dbReference type="Proteomes" id="UP000279284"/>
    </source>
</evidence>
<feature type="domain" description="PepSY" evidence="2">
    <location>
        <begin position="41"/>
        <end position="98"/>
    </location>
</feature>
<evidence type="ECO:0000259" key="2">
    <source>
        <dbReference type="Pfam" id="PF03413"/>
    </source>
</evidence>
<dbReference type="Proteomes" id="UP000279284">
    <property type="component" value="Chromosome"/>
</dbReference>
<protein>
    <submittedName>
        <fullName evidence="3">Peptidase propeptide and YPEB domain</fullName>
    </submittedName>
</protein>
<dbReference type="EMBL" id="LR134313">
    <property type="protein sequence ID" value="VEF00531.1"/>
    <property type="molecule type" value="Genomic_DNA"/>
</dbReference>
<dbReference type="Gene3D" id="3.10.450.40">
    <property type="match status" value="2"/>
</dbReference>
<dbReference type="AlphaFoldDB" id="A0A1X3CSH3"/>
<gene>
    <name evidence="3" type="ORF">NCTC10296_00902</name>
</gene>
<feature type="signal peptide" evidence="1">
    <location>
        <begin position="1"/>
        <end position="25"/>
    </location>
</feature>
<evidence type="ECO:0000256" key="1">
    <source>
        <dbReference type="SAM" id="SignalP"/>
    </source>
</evidence>
<name>A0A1X3CSH3_9NEIS</name>
<dbReference type="OrthoDB" id="8606426at2"/>
<evidence type="ECO:0000313" key="3">
    <source>
        <dbReference type="EMBL" id="VEF00531.1"/>
    </source>
</evidence>
<dbReference type="KEGG" id="nci:NCTC10296_00902"/>
<dbReference type="Pfam" id="PF03413">
    <property type="entry name" value="PepSY"/>
    <property type="match status" value="2"/>
</dbReference>
<keyword evidence="1" id="KW-0732">Signal</keyword>
<reference evidence="3 4" key="1">
    <citation type="submission" date="2018-12" db="EMBL/GenBank/DDBJ databases">
        <authorList>
            <consortium name="Pathogen Informatics"/>
        </authorList>
    </citation>
    <scope>NUCLEOTIDE SEQUENCE [LARGE SCALE GENOMIC DNA]</scope>
    <source>
        <strain evidence="3 4">NCTC10296</strain>
    </source>
</reference>
<accession>A0A1X3CSH3</accession>
<keyword evidence="4" id="KW-1185">Reference proteome</keyword>
<sequence length="175" mass="18597">MFNTAKKLAVATALILATASTGAVAADAYVSPKHAALAQSKISAQQAIDIASKKVKGYAEEVNFEHKSISSYYEVDIIANGQKHEIKIDAANGKILAEKTNPHYNQPAAQPAVSLSQAIAAALAKTGGHAKEADLKHRAGEVFYKVETVNKGQKQYVKVNAQTGTVEAVQSHDHF</sequence>
<dbReference type="STRING" id="493.BWD07_10730"/>
<organism evidence="3 4">
    <name type="scientific">Neisseria canis</name>
    <dbReference type="NCBI Taxonomy" id="493"/>
    <lineage>
        <taxon>Bacteria</taxon>
        <taxon>Pseudomonadati</taxon>
        <taxon>Pseudomonadota</taxon>
        <taxon>Betaproteobacteria</taxon>
        <taxon>Neisseriales</taxon>
        <taxon>Neisseriaceae</taxon>
        <taxon>Neisseria</taxon>
    </lineage>
</organism>
<dbReference type="InterPro" id="IPR025711">
    <property type="entry name" value="PepSY"/>
</dbReference>